<protein>
    <submittedName>
        <fullName evidence="1">Uncharacterized protein</fullName>
    </submittedName>
</protein>
<proteinExistence type="predicted"/>
<sequence length="685" mass="77176">MAGSSVQRTNSDSTPYVDADGRPMTTVISPRQNPPQDRTTPMATDERIAAVNDEFDQRDGEEIAISDDENGYNIVTTNPPDSGNSLPDFARRGTLALKKAVAAWTGRDRIEQEQELQITPADLKKLLVSLGDHQELIQEQRELIREQDRRLKAASKVNFHRRLDGTDRLLQGSKKKGRTPPRREPPSVTTKRGRGTTIFDRLGEKLTITRGGRGKGHANMAGRMLKWSVELSEFDIRYESRKALKAQALADFVAEMTPSTIPNSEADKWTIFVDGASNSAGAGAGIILENGAGTIIEVSVALSFPASNNQAEYEAFLADLRLAKDVGAREVKIFTDSQLVVFQVIGEYQAKNDHLQDYLRLVREMLALFDYIEVKHVPRGDNMRADIFSKLASTKKKGGNKSVIQEILPRPSIEEHTSPTLSVMAVDVNSIEDGTSWMTNYYTYLAHGHLPEDEKEAKTLQRKASSYCLMKALRAGYYWPTMQQDARKHVRKCDKCQRHADMILAPPKELKTQSAPWPFSWWGMDIPGPFTDGLHQCRFLIVGVDYFTKWVEAEAIPNISAETILRFFKKNILARFGIPQVVVTDNGTQITNKNFQEFLAAIKTKQHFTSVEYPQTNGQAESANRLVLRGRKRRLEEGKNKWVEELWSVLWAYRTTPHSTTGETPFRLTYGTETVIPVEVEELTW</sequence>
<name>A0ACB0J2M2_TRIPR</name>
<accession>A0ACB0J2M2</accession>
<evidence type="ECO:0000313" key="1">
    <source>
        <dbReference type="EMBL" id="CAJ2638360.1"/>
    </source>
</evidence>
<evidence type="ECO:0000313" key="2">
    <source>
        <dbReference type="Proteomes" id="UP001177021"/>
    </source>
</evidence>
<dbReference type="Proteomes" id="UP001177021">
    <property type="component" value="Unassembled WGS sequence"/>
</dbReference>
<comment type="caution">
    <text evidence="1">The sequence shown here is derived from an EMBL/GenBank/DDBJ whole genome shotgun (WGS) entry which is preliminary data.</text>
</comment>
<organism evidence="1 2">
    <name type="scientific">Trifolium pratense</name>
    <name type="common">Red clover</name>
    <dbReference type="NCBI Taxonomy" id="57577"/>
    <lineage>
        <taxon>Eukaryota</taxon>
        <taxon>Viridiplantae</taxon>
        <taxon>Streptophyta</taxon>
        <taxon>Embryophyta</taxon>
        <taxon>Tracheophyta</taxon>
        <taxon>Spermatophyta</taxon>
        <taxon>Magnoliopsida</taxon>
        <taxon>eudicotyledons</taxon>
        <taxon>Gunneridae</taxon>
        <taxon>Pentapetalae</taxon>
        <taxon>rosids</taxon>
        <taxon>fabids</taxon>
        <taxon>Fabales</taxon>
        <taxon>Fabaceae</taxon>
        <taxon>Papilionoideae</taxon>
        <taxon>50 kb inversion clade</taxon>
        <taxon>NPAAA clade</taxon>
        <taxon>Hologalegina</taxon>
        <taxon>IRL clade</taxon>
        <taxon>Trifolieae</taxon>
        <taxon>Trifolium</taxon>
    </lineage>
</organism>
<gene>
    <name evidence="1" type="ORF">MILVUS5_LOCUS8592</name>
</gene>
<reference evidence="1" key="1">
    <citation type="submission" date="2023-10" db="EMBL/GenBank/DDBJ databases">
        <authorList>
            <person name="Rodriguez Cubillos JULIANA M."/>
            <person name="De Vega J."/>
        </authorList>
    </citation>
    <scope>NUCLEOTIDE SEQUENCE</scope>
</reference>
<dbReference type="EMBL" id="CASHSV030000013">
    <property type="protein sequence ID" value="CAJ2638360.1"/>
    <property type="molecule type" value="Genomic_DNA"/>
</dbReference>
<keyword evidence="2" id="KW-1185">Reference proteome</keyword>